<dbReference type="InterPro" id="IPR022357">
    <property type="entry name" value="MIP_CS"/>
</dbReference>
<dbReference type="EMBL" id="CP011808">
    <property type="protein sequence ID" value="AKM33399.1"/>
    <property type="molecule type" value="Genomic_DNA"/>
</dbReference>
<accession>A0A0H3WZ48</accession>
<dbReference type="RefSeq" id="WP_047909357.1">
    <property type="nucleotide sequence ID" value="NZ_CP011808.2"/>
</dbReference>
<dbReference type="AlphaFoldDB" id="A0A0H3WZ48"/>
<dbReference type="KEGG" id="pfg:AB870_24785"/>
<dbReference type="PATRIC" id="fig|656179.3.peg.5334"/>
<dbReference type="SUPFAM" id="SSF52047">
    <property type="entry name" value="RNI-like"/>
    <property type="match status" value="1"/>
</dbReference>
<dbReference type="PROSITE" id="PS00221">
    <property type="entry name" value="MIP"/>
    <property type="match status" value="1"/>
</dbReference>
<evidence type="ECO:0000313" key="1">
    <source>
        <dbReference type="EMBL" id="AKM33399.1"/>
    </source>
</evidence>
<protein>
    <submittedName>
        <fullName evidence="1">Uncharacterized protein</fullName>
    </submittedName>
</protein>
<dbReference type="InterPro" id="IPR032675">
    <property type="entry name" value="LRR_dom_sf"/>
</dbReference>
<sequence>MSRNFRCIPDIGRAGDAENNHTIAGTIGASAPEAPAVSFFLSVAVVAARAAHRFVVAARRTQPWGRVVEPQVFRSRNMNEVTNNRNPFTFLRPAVAENTPVITPPPVAHDIPAPENRAVIDDTPVEQLYRREKKGADPVHPNRFTVEIRPEHFNPAFTLAQHADLPVEDVQWHHVRFDLSGCAITEEHLNEMTKSLASLTYLTRLELNFSGCSSQLSIEDMLIAVQQAEHLQVLHIHLNNSGFLEKDDLPVQLGRVVSQLPKLKSFSLEASSNKFSNDELRRLFYRLSRAKKLENISVDLSGGKNITGITFKELLNSVKKSASLKKLSFDISRINKINDIAIQHLCSVIEKSAIKLEEFNVNIGRTQCTDGSIMEMAHRLNDIKIQRLNICAVNVARLTPEAHQMIDHLRKKFGVRAHLFTQSDPANFA</sequence>
<dbReference type="Proteomes" id="UP000035651">
    <property type="component" value="Plasmid pPF72-1"/>
</dbReference>
<name>A0A0H3WZ48_9BURK</name>
<keyword evidence="2" id="KW-1185">Reference proteome</keyword>
<gene>
    <name evidence="1" type="ORF">AB870_24785</name>
</gene>
<reference evidence="1" key="1">
    <citation type="submission" date="2016-06" db="EMBL/GenBank/DDBJ databases">
        <title>Complete Genome Sequence of Pandoraea faecigallinarum DSM-23572.</title>
        <authorList>
            <person name="Yong D."/>
            <person name="Ee R."/>
            <person name="Lim Y.-L."/>
            <person name="Yin W.-F."/>
            <person name="Chan K.-G."/>
        </authorList>
    </citation>
    <scope>NUCLEOTIDE SEQUENCE</scope>
    <source>
        <strain evidence="1">DSM 23572</strain>
        <plasmid evidence="1">pPF72-1</plasmid>
    </source>
</reference>
<keyword evidence="1" id="KW-0614">Plasmid</keyword>
<organism evidence="1 2">
    <name type="scientific">Pandoraea faecigallinarum</name>
    <dbReference type="NCBI Taxonomy" id="656179"/>
    <lineage>
        <taxon>Bacteria</taxon>
        <taxon>Pseudomonadati</taxon>
        <taxon>Pseudomonadota</taxon>
        <taxon>Betaproteobacteria</taxon>
        <taxon>Burkholderiales</taxon>
        <taxon>Burkholderiaceae</taxon>
        <taxon>Pandoraea</taxon>
    </lineage>
</organism>
<geneLocation type="plasmid" evidence="1 2">
    <name>pPF72-1</name>
</geneLocation>
<dbReference type="Gene3D" id="3.80.10.10">
    <property type="entry name" value="Ribonuclease Inhibitor"/>
    <property type="match status" value="1"/>
</dbReference>
<proteinExistence type="predicted"/>
<evidence type="ECO:0000313" key="2">
    <source>
        <dbReference type="Proteomes" id="UP000035651"/>
    </source>
</evidence>